<dbReference type="PROSITE" id="PS50111">
    <property type="entry name" value="CHEMOTAXIS_TRANSDUC_2"/>
    <property type="match status" value="1"/>
</dbReference>
<feature type="domain" description="Methyl-accepting transducer" evidence="6">
    <location>
        <begin position="145"/>
        <end position="367"/>
    </location>
</feature>
<keyword evidence="2" id="KW-1003">Cell membrane</keyword>
<accession>A0A3B0RV13</accession>
<dbReference type="Pfam" id="PF07238">
    <property type="entry name" value="PilZ"/>
    <property type="match status" value="1"/>
</dbReference>
<dbReference type="GO" id="GO:0005886">
    <property type="term" value="C:plasma membrane"/>
    <property type="evidence" value="ECO:0007669"/>
    <property type="project" value="UniProtKB-SubCell"/>
</dbReference>
<feature type="domain" description="T-SNARE coiled-coil homology" evidence="7">
    <location>
        <begin position="297"/>
        <end position="359"/>
    </location>
</feature>
<dbReference type="Gene3D" id="1.10.287.950">
    <property type="entry name" value="Methyl-accepting chemotaxis protein"/>
    <property type="match status" value="1"/>
</dbReference>
<dbReference type="PRINTS" id="PR00260">
    <property type="entry name" value="CHEMTRNSDUCR"/>
</dbReference>
<evidence type="ECO:0000256" key="5">
    <source>
        <dbReference type="SAM" id="MobiDB-lite"/>
    </source>
</evidence>
<dbReference type="GO" id="GO:0007165">
    <property type="term" value="P:signal transduction"/>
    <property type="evidence" value="ECO:0007669"/>
    <property type="project" value="UniProtKB-KW"/>
</dbReference>
<dbReference type="EMBL" id="UOEJ01000087">
    <property type="protein sequence ID" value="VAV97310.1"/>
    <property type="molecule type" value="Genomic_DNA"/>
</dbReference>
<sequence length="507" mass="54768">MDKNNKGIPPGSPSTDQIDYTAAILKIKQICFEAARGNLNVRFSNRNAHGEEFSQVYSAINQLLDQVDAFVRESGAALEHAAEGKLYRNFIERGMLGDFKMGAAIINSARESMAASNISRKDEMVAIADNLEEEVKKAVDIVRASSETMRNESDVMFVNLEDVTEQTRNVVDLSNKATHNVENSAAAVEEMSASAQEIHRQSNSSCDAATRAAEEIRRTDEIVKSLTVAAAEIGEIASMIKDIASRTNLLALNATIEAARAGDAGKGFAVVASEVKNLAGQTSEATNRVDVQISTIQQVTEKTTRAVASIGVAINETSEISRAVATTAEEQLAAIQEISRNVQEAAQATRTSSSSLTDVAEKAGNSSLAARQVTDESRNVSEASDGLSTKFNNIMSDLRSYEAFDRRRRERYEATAELECQTDWEKETRLGQVKNISRDGAAINVNGTGISDQVSGDIPDNKLLFTPKGWTTPLRATVVNDRGETLHIRFNGGQGEAISELIKAIAA</sequence>
<dbReference type="InterPro" id="IPR004089">
    <property type="entry name" value="MCPsignal_dom"/>
</dbReference>
<dbReference type="GO" id="GO:0035438">
    <property type="term" value="F:cyclic-di-GMP binding"/>
    <property type="evidence" value="ECO:0007669"/>
    <property type="project" value="InterPro"/>
</dbReference>
<comment type="similarity">
    <text evidence="4">Belongs to the methyl-accepting chemotaxis (MCP) protein family.</text>
</comment>
<evidence type="ECO:0000259" key="6">
    <source>
        <dbReference type="PROSITE" id="PS50111"/>
    </source>
</evidence>
<keyword evidence="2" id="KW-0472">Membrane</keyword>
<feature type="region of interest" description="Disordered" evidence="5">
    <location>
        <begin position="349"/>
        <end position="384"/>
    </location>
</feature>
<dbReference type="PANTHER" id="PTHR32089:SF112">
    <property type="entry name" value="LYSOZYME-LIKE PROTEIN-RELATED"/>
    <property type="match status" value="1"/>
</dbReference>
<evidence type="ECO:0000256" key="4">
    <source>
        <dbReference type="ARBA" id="ARBA00029447"/>
    </source>
</evidence>
<evidence type="ECO:0000256" key="3">
    <source>
        <dbReference type="ARBA" id="ARBA00023224"/>
    </source>
</evidence>
<name>A0A3B0RV13_9ZZZZ</name>
<evidence type="ECO:0000256" key="1">
    <source>
        <dbReference type="ARBA" id="ARBA00004429"/>
    </source>
</evidence>
<evidence type="ECO:0000259" key="7">
    <source>
        <dbReference type="PROSITE" id="PS50192"/>
    </source>
</evidence>
<organism evidence="8">
    <name type="scientific">hydrothermal vent metagenome</name>
    <dbReference type="NCBI Taxonomy" id="652676"/>
    <lineage>
        <taxon>unclassified sequences</taxon>
        <taxon>metagenomes</taxon>
        <taxon>ecological metagenomes</taxon>
    </lineage>
</organism>
<reference evidence="8" key="1">
    <citation type="submission" date="2018-06" db="EMBL/GenBank/DDBJ databases">
        <authorList>
            <person name="Zhirakovskaya E."/>
        </authorList>
    </citation>
    <scope>NUCLEOTIDE SEQUENCE</scope>
</reference>
<dbReference type="PANTHER" id="PTHR32089">
    <property type="entry name" value="METHYL-ACCEPTING CHEMOTAXIS PROTEIN MCPB"/>
    <property type="match status" value="1"/>
</dbReference>
<evidence type="ECO:0000256" key="2">
    <source>
        <dbReference type="ARBA" id="ARBA00022519"/>
    </source>
</evidence>
<keyword evidence="3" id="KW-0807">Transducer</keyword>
<dbReference type="GO" id="GO:0006935">
    <property type="term" value="P:chemotaxis"/>
    <property type="evidence" value="ECO:0007669"/>
    <property type="project" value="InterPro"/>
</dbReference>
<dbReference type="Pfam" id="PF00015">
    <property type="entry name" value="MCPsignal"/>
    <property type="match status" value="1"/>
</dbReference>
<proteinExistence type="inferred from homology"/>
<dbReference type="PROSITE" id="PS50192">
    <property type="entry name" value="T_SNARE"/>
    <property type="match status" value="1"/>
</dbReference>
<dbReference type="InterPro" id="IPR009875">
    <property type="entry name" value="PilZ_domain"/>
</dbReference>
<comment type="subcellular location">
    <subcellularLocation>
        <location evidence="1">Cell inner membrane</location>
        <topology evidence="1">Multi-pass membrane protein</topology>
    </subcellularLocation>
</comment>
<dbReference type="GO" id="GO:0004888">
    <property type="term" value="F:transmembrane signaling receptor activity"/>
    <property type="evidence" value="ECO:0007669"/>
    <property type="project" value="InterPro"/>
</dbReference>
<dbReference type="InterPro" id="IPR004090">
    <property type="entry name" value="Chemotax_Me-accpt_rcpt"/>
</dbReference>
<protein>
    <submittedName>
        <fullName evidence="8">Methyl-accepting chemotaxis sensor/transducer protein</fullName>
    </submittedName>
</protein>
<dbReference type="SUPFAM" id="SSF58104">
    <property type="entry name" value="Methyl-accepting chemotaxis protein (MCP) signaling domain"/>
    <property type="match status" value="1"/>
</dbReference>
<keyword evidence="2" id="KW-0997">Cell inner membrane</keyword>
<gene>
    <name evidence="8" type="ORF">MNBD_ALPHA01-1784</name>
</gene>
<dbReference type="SMART" id="SM00283">
    <property type="entry name" value="MA"/>
    <property type="match status" value="1"/>
</dbReference>
<evidence type="ECO:0000313" key="8">
    <source>
        <dbReference type="EMBL" id="VAV97310.1"/>
    </source>
</evidence>
<dbReference type="InterPro" id="IPR000727">
    <property type="entry name" value="T_SNARE_dom"/>
</dbReference>
<dbReference type="AlphaFoldDB" id="A0A3B0RV13"/>